<dbReference type="InterPro" id="IPR015422">
    <property type="entry name" value="PyrdxlP-dep_Trfase_small"/>
</dbReference>
<comment type="catalytic activity">
    <reaction evidence="9">
        <text>O-phospho-L-threonine + H(+) = (R)-1-aminopropan-2-yl phosphate + CO2</text>
        <dbReference type="Rhea" id="RHEA:11492"/>
        <dbReference type="ChEBI" id="CHEBI:15378"/>
        <dbReference type="ChEBI" id="CHEBI:16526"/>
        <dbReference type="ChEBI" id="CHEBI:58563"/>
        <dbReference type="ChEBI" id="CHEBI:58675"/>
        <dbReference type="EC" id="4.1.1.81"/>
    </reaction>
</comment>
<evidence type="ECO:0000256" key="6">
    <source>
        <dbReference type="ARBA" id="ARBA00022898"/>
    </source>
</evidence>
<evidence type="ECO:0000256" key="4">
    <source>
        <dbReference type="ARBA" id="ARBA00012285"/>
    </source>
</evidence>
<comment type="function">
    <text evidence="2">Decarboxylates L-threonine-O-3-phosphate to yield (R)-1-amino-2-propanol O-2-phosphate, the precursor for the linkage between the nucleotide loop and the corrin ring in cobalamin.</text>
</comment>
<dbReference type="NCBIfam" id="TIGR01140">
    <property type="entry name" value="L_thr_O3P_dcar"/>
    <property type="match status" value="1"/>
</dbReference>
<evidence type="ECO:0000256" key="5">
    <source>
        <dbReference type="ARBA" id="ARBA00022573"/>
    </source>
</evidence>
<keyword evidence="6" id="KW-0663">Pyridoxal phosphate</keyword>
<name>A0A175RK36_9HYPH</name>
<comment type="pathway">
    <text evidence="3">Cofactor biosynthesis; adenosylcobalamin biosynthesis.</text>
</comment>
<dbReference type="RefSeq" id="WP_058601576.1">
    <property type="nucleotide sequence ID" value="NZ_LDQA01000046.1"/>
</dbReference>
<dbReference type="InterPro" id="IPR005860">
    <property type="entry name" value="CobD"/>
</dbReference>
<feature type="domain" description="Aminotransferase class I/classII large" evidence="10">
    <location>
        <begin position="47"/>
        <end position="328"/>
    </location>
</feature>
<dbReference type="AlphaFoldDB" id="A0A175RK36"/>
<dbReference type="Proteomes" id="UP000078529">
    <property type="component" value="Unassembled WGS sequence"/>
</dbReference>
<dbReference type="GO" id="GO:0009236">
    <property type="term" value="P:cobalamin biosynthetic process"/>
    <property type="evidence" value="ECO:0007669"/>
    <property type="project" value="UniProtKB-UniPathway"/>
</dbReference>
<comment type="cofactor">
    <cofactor evidence="1">
        <name>pyridoxal 5'-phosphate</name>
        <dbReference type="ChEBI" id="CHEBI:597326"/>
    </cofactor>
</comment>
<dbReference type="EMBL" id="LDQA01000046">
    <property type="protein sequence ID" value="KTR03761.1"/>
    <property type="molecule type" value="Genomic_DNA"/>
</dbReference>
<proteinExistence type="predicted"/>
<evidence type="ECO:0000256" key="1">
    <source>
        <dbReference type="ARBA" id="ARBA00001933"/>
    </source>
</evidence>
<dbReference type="UniPathway" id="UPA00148"/>
<evidence type="ECO:0000256" key="7">
    <source>
        <dbReference type="ARBA" id="ARBA00023239"/>
    </source>
</evidence>
<accession>A0A175RK36</accession>
<dbReference type="PANTHER" id="PTHR42885">
    <property type="entry name" value="HISTIDINOL-PHOSPHATE AMINOTRANSFERASE-RELATED"/>
    <property type="match status" value="1"/>
</dbReference>
<evidence type="ECO:0000256" key="2">
    <source>
        <dbReference type="ARBA" id="ARBA00003444"/>
    </source>
</evidence>
<dbReference type="SUPFAM" id="SSF53383">
    <property type="entry name" value="PLP-dependent transferases"/>
    <property type="match status" value="1"/>
</dbReference>
<dbReference type="EC" id="4.1.1.81" evidence="4"/>
<dbReference type="InterPro" id="IPR004839">
    <property type="entry name" value="Aminotransferase_I/II_large"/>
</dbReference>
<protein>
    <recommendedName>
        <fullName evidence="4">threonine-phosphate decarboxylase</fullName>
        <ecNumber evidence="4">4.1.1.81</ecNumber>
    </recommendedName>
    <alternativeName>
        <fullName evidence="8">L-threonine-O-3-phosphate decarboxylase</fullName>
    </alternativeName>
</protein>
<dbReference type="PANTHER" id="PTHR42885:SF1">
    <property type="entry name" value="THREONINE-PHOSPHATE DECARBOXYLASE"/>
    <property type="match status" value="1"/>
</dbReference>
<dbReference type="GO" id="GO:0048472">
    <property type="term" value="F:threonine-phosphate decarboxylase activity"/>
    <property type="evidence" value="ECO:0007669"/>
    <property type="project" value="UniProtKB-EC"/>
</dbReference>
<keyword evidence="5" id="KW-0169">Cobalamin biosynthesis</keyword>
<dbReference type="Gene3D" id="3.40.640.10">
    <property type="entry name" value="Type I PLP-dependent aspartate aminotransferase-like (Major domain)"/>
    <property type="match status" value="1"/>
</dbReference>
<evidence type="ECO:0000313" key="12">
    <source>
        <dbReference type="Proteomes" id="UP000078529"/>
    </source>
</evidence>
<sequence length="338" mass="35145">MKEALHHGGALDAAVARYGGARADWLDLSTGINPVPPPLPEIDAALWARLPERALEERARSALRRFAGAGEGAGIALAPGTQALIALLPHLLPPGPAAVLFPSYEEHGRALAQAGHAVTRFADLSDIPAGARLVTLVSPNNPDGRRFAPAAALALADRLAAQGGLLVLDEAFADAEPGASLAAEAGRPGLLILRSFGKFFGLAGLRFGAALGEPALTARIEARFGPWAVSGPALAIAAALMKDEVGTAALRDGIGQRAEWTRQALTAAGLAPVGGTALFSLLSVPDAAKLFEGLARRHILTRPFAYRPDWLRLGTVRDEREATRLTRALRAALADVDG</sequence>
<organism evidence="11 12">
    <name type="scientific">Aureimonas ureilytica</name>
    <dbReference type="NCBI Taxonomy" id="401562"/>
    <lineage>
        <taxon>Bacteria</taxon>
        <taxon>Pseudomonadati</taxon>
        <taxon>Pseudomonadota</taxon>
        <taxon>Alphaproteobacteria</taxon>
        <taxon>Hyphomicrobiales</taxon>
        <taxon>Aurantimonadaceae</taxon>
        <taxon>Aureimonas</taxon>
    </lineage>
</organism>
<evidence type="ECO:0000259" key="10">
    <source>
        <dbReference type="Pfam" id="PF00155"/>
    </source>
</evidence>
<evidence type="ECO:0000256" key="3">
    <source>
        <dbReference type="ARBA" id="ARBA00004953"/>
    </source>
</evidence>
<comment type="caution">
    <text evidence="11">The sequence shown here is derived from an EMBL/GenBank/DDBJ whole genome shotgun (WGS) entry which is preliminary data.</text>
</comment>
<evidence type="ECO:0000313" key="11">
    <source>
        <dbReference type="EMBL" id="KTR03761.1"/>
    </source>
</evidence>
<evidence type="ECO:0000256" key="9">
    <source>
        <dbReference type="ARBA" id="ARBA00048531"/>
    </source>
</evidence>
<dbReference type="PATRIC" id="fig|401562.4.peg.3376"/>
<gene>
    <name evidence="11" type="ORF">NS365_17465</name>
</gene>
<keyword evidence="12" id="KW-1185">Reference proteome</keyword>
<dbReference type="GO" id="GO:0030170">
    <property type="term" value="F:pyridoxal phosphate binding"/>
    <property type="evidence" value="ECO:0007669"/>
    <property type="project" value="InterPro"/>
</dbReference>
<dbReference type="Gene3D" id="3.90.1150.10">
    <property type="entry name" value="Aspartate Aminotransferase, domain 1"/>
    <property type="match status" value="1"/>
</dbReference>
<dbReference type="InterPro" id="IPR015424">
    <property type="entry name" value="PyrdxlP-dep_Trfase"/>
</dbReference>
<dbReference type="Pfam" id="PF00155">
    <property type="entry name" value="Aminotran_1_2"/>
    <property type="match status" value="1"/>
</dbReference>
<reference evidence="11 12" key="1">
    <citation type="journal article" date="2016" name="Front. Microbiol.">
        <title>Genomic Resource of Rice Seed Associated Bacteria.</title>
        <authorList>
            <person name="Midha S."/>
            <person name="Bansal K."/>
            <person name="Sharma S."/>
            <person name="Kumar N."/>
            <person name="Patil P.P."/>
            <person name="Chaudhry V."/>
            <person name="Patil P.B."/>
        </authorList>
    </citation>
    <scope>NUCLEOTIDE SEQUENCE [LARGE SCALE GENOMIC DNA]</scope>
    <source>
        <strain evidence="11 12">NS365</strain>
    </source>
</reference>
<keyword evidence="7" id="KW-0456">Lyase</keyword>
<dbReference type="InterPro" id="IPR015421">
    <property type="entry name" value="PyrdxlP-dep_Trfase_major"/>
</dbReference>
<evidence type="ECO:0000256" key="8">
    <source>
        <dbReference type="ARBA" id="ARBA00029996"/>
    </source>
</evidence>